<evidence type="ECO:0000313" key="2">
    <source>
        <dbReference type="EMBL" id="MDP8084562.1"/>
    </source>
</evidence>
<protein>
    <submittedName>
        <fullName evidence="2">DUF4055 domain-containing protein</fullName>
    </submittedName>
</protein>
<dbReference type="Proteomes" id="UP001224812">
    <property type="component" value="Unassembled WGS sequence"/>
</dbReference>
<reference evidence="2 3" key="1">
    <citation type="journal article" date="2023" name="Front. Microbiol.">
        <title>Phylogeography and host specificity of Pasteurellaceae pathogenic to sea-farmed fish in the north-east Atlantic.</title>
        <authorList>
            <person name="Gulla S."/>
            <person name="Colquhoun D.J."/>
            <person name="Olsen A.B."/>
            <person name="Spilsberg B."/>
            <person name="Lagesen K."/>
            <person name="Aakesson C.P."/>
            <person name="Strom S."/>
            <person name="Manji F."/>
            <person name="Birkbeck T.H."/>
            <person name="Nilsen H.K."/>
        </authorList>
    </citation>
    <scope>NUCLEOTIDE SEQUENCE [LARGE SCALE GENOMIC DNA]</scope>
    <source>
        <strain evidence="2 3">VIO11850</strain>
    </source>
</reference>
<keyword evidence="3" id="KW-1185">Reference proteome</keyword>
<comment type="caution">
    <text evidence="2">The sequence shown here is derived from an EMBL/GenBank/DDBJ whole genome shotgun (WGS) entry which is preliminary data.</text>
</comment>
<gene>
    <name evidence="2" type="ORF">QJT92_01265</name>
</gene>
<dbReference type="InterPro" id="IPR025129">
    <property type="entry name" value="DUF4055"/>
</dbReference>
<name>A0ABT9JIC0_9PAST</name>
<proteinExistence type="predicted"/>
<dbReference type="RefSeq" id="WP_306383714.1">
    <property type="nucleotide sequence ID" value="NZ_JASAVR010000001.1"/>
</dbReference>
<evidence type="ECO:0000259" key="1">
    <source>
        <dbReference type="Pfam" id="PF13264"/>
    </source>
</evidence>
<dbReference type="Pfam" id="PF13264">
    <property type="entry name" value="DUF4055"/>
    <property type="match status" value="1"/>
</dbReference>
<feature type="domain" description="DUF4055" evidence="1">
    <location>
        <begin position="253"/>
        <end position="391"/>
    </location>
</feature>
<organism evidence="2 3">
    <name type="scientific">Phocoenobacter skyensis</name>
    <dbReference type="NCBI Taxonomy" id="97481"/>
    <lineage>
        <taxon>Bacteria</taxon>
        <taxon>Pseudomonadati</taxon>
        <taxon>Pseudomonadota</taxon>
        <taxon>Gammaproteobacteria</taxon>
        <taxon>Pasteurellales</taxon>
        <taxon>Pasteurellaceae</taxon>
        <taxon>Phocoenobacter</taxon>
    </lineage>
</organism>
<accession>A0ABT9JIC0</accession>
<evidence type="ECO:0000313" key="3">
    <source>
        <dbReference type="Proteomes" id="UP001224812"/>
    </source>
</evidence>
<sequence length="467" mass="52421">MSKVNTKRKEYSEILQKWKLLNDVCSAGDGAIKKGRTTYLPKPNPSDKSEENNARYEQYLARAVFYNATGRTLRGSVGLAFNKYPTLTLPTTLEYLQTDCDGAGVSIYQQSQKALTQVLKLGRHCLFVDYPKTNGEVSIAQKKQAYLRPHIVSIGAEQVINWRAEKVGGVTKLTLVVIQETKETHENFAIVSDIQYRVLSLEGGKYRVRIFDKDCEPTSEDYYPTDATGSNWDIIPFTFIGSENNDADIDEPPLLDLANLNLAHYRNSADYEDSVFFNGQAQPFISGLSEEWRDHLEDKKIYAGSRSVMLLPEGGNYGYAQPQPNTLVKEAMVTKETQMIALGAKLIERSTSVKTATQVNSEDSASHSVLSLCANNVSDAYRLALSWCCRYEGVLFECDYEISQEYTDNKLDPQLLMALVGAWQQGAIPQSQLLRNLRQFDMIDPELTNDDLISELESESNLGLDNE</sequence>
<dbReference type="EMBL" id="JASAVS010000001">
    <property type="protein sequence ID" value="MDP8084562.1"/>
    <property type="molecule type" value="Genomic_DNA"/>
</dbReference>